<dbReference type="Pfam" id="PF01467">
    <property type="entry name" value="CTP_transf_like"/>
    <property type="match status" value="1"/>
</dbReference>
<dbReference type="Proteomes" id="UP000437748">
    <property type="component" value="Unassembled WGS sequence"/>
</dbReference>
<dbReference type="SUPFAM" id="SSF52374">
    <property type="entry name" value="Nucleotidylyl transferase"/>
    <property type="match status" value="1"/>
</dbReference>
<evidence type="ECO:0000259" key="4">
    <source>
        <dbReference type="Pfam" id="PF01467"/>
    </source>
</evidence>
<evidence type="ECO:0000256" key="1">
    <source>
        <dbReference type="ARBA" id="ARBA00023268"/>
    </source>
</evidence>
<accession>A0A6N6VTP6</accession>
<dbReference type="EMBL" id="WFLM01000005">
    <property type="protein sequence ID" value="KAB8036819.1"/>
    <property type="molecule type" value="Genomic_DNA"/>
</dbReference>
<proteinExistence type="predicted"/>
<name>A0A6N6VTP6_9BACT</name>
<dbReference type="Gene3D" id="3.40.50.620">
    <property type="entry name" value="HUPs"/>
    <property type="match status" value="1"/>
</dbReference>
<dbReference type="SUPFAM" id="SSF53613">
    <property type="entry name" value="Ribokinase-like"/>
    <property type="match status" value="1"/>
</dbReference>
<dbReference type="InterPro" id="IPR004821">
    <property type="entry name" value="Cyt_trans-like"/>
</dbReference>
<organism evidence="5 6">
    <name type="scientific">Silvanigrella paludirubra</name>
    <dbReference type="NCBI Taxonomy" id="2499159"/>
    <lineage>
        <taxon>Bacteria</taxon>
        <taxon>Pseudomonadati</taxon>
        <taxon>Bdellovibrionota</taxon>
        <taxon>Oligoflexia</taxon>
        <taxon>Silvanigrellales</taxon>
        <taxon>Silvanigrellaceae</taxon>
        <taxon>Silvanigrella</taxon>
    </lineage>
</organism>
<sequence>MAKKILYNDLSSLKAKHSESKIVHCHGTFDLFHFGHLLHLRSAKKFGDILVVTVTPDEFVNKGPGRPRYSSAQRVEILSSIDFVDYVCLNNSATAVNPILELRPDFYVKGPDYIDQEKDITGKIFEEEAAIKHVSGSMVFTEDDTMSSTELINSYFNPFDLNQINAIESIKKLLNPSSFEKILQEFSNLNVLVIGEPIVDTYIFCKAEGVSSKSPSISARYLYQEDYAGGTLAIANHLAALNCKVSLAIPNGNEAYFNKLLDTSLDKKIKLYDFKYNDFITPRKSRYLSHFKQQKIFEITNISNNMWANNSVNEICEFIRSEASNFDIVLIADFGHGLFEGKLLESLSSIKTFVALNVQTNSSNFGFNPFTKHKRYDYLSIDENECRIGTHDRLSDVEVLAEKIVQNNLQSTHSITLGTAGSLYLNKSQDRFYCPTFIKDSTIDTTGAGDAYLAITTLLVKLNVDEKIIPFIGNCFAGLKTKIIGNKSSVNKIDLIRTVSHMLK</sequence>
<dbReference type="PANTHER" id="PTHR46969:SF1">
    <property type="entry name" value="BIFUNCTIONAL PROTEIN HLDE"/>
    <property type="match status" value="1"/>
</dbReference>
<dbReference type="GO" id="GO:0033786">
    <property type="term" value="F:heptose-1-phosphate adenylyltransferase activity"/>
    <property type="evidence" value="ECO:0007669"/>
    <property type="project" value="TreeGrafter"/>
</dbReference>
<dbReference type="GO" id="GO:0005829">
    <property type="term" value="C:cytosol"/>
    <property type="evidence" value="ECO:0007669"/>
    <property type="project" value="TreeGrafter"/>
</dbReference>
<dbReference type="InterPro" id="IPR029056">
    <property type="entry name" value="Ribokinase-like"/>
</dbReference>
<feature type="domain" description="Cytidyltransferase-like" evidence="4">
    <location>
        <begin position="26"/>
        <end position="152"/>
    </location>
</feature>
<evidence type="ECO:0000259" key="3">
    <source>
        <dbReference type="Pfam" id="PF00294"/>
    </source>
</evidence>
<gene>
    <name evidence="5" type="ORF">GCL60_13320</name>
</gene>
<dbReference type="Gene3D" id="3.40.1190.20">
    <property type="match status" value="1"/>
</dbReference>
<dbReference type="Pfam" id="PF00294">
    <property type="entry name" value="PfkB"/>
    <property type="match status" value="1"/>
</dbReference>
<comment type="caution">
    <text evidence="5">The sequence shown here is derived from an EMBL/GenBank/DDBJ whole genome shotgun (WGS) entry which is preliminary data.</text>
</comment>
<keyword evidence="5" id="KW-0548">Nucleotidyltransferase</keyword>
<evidence type="ECO:0000313" key="5">
    <source>
        <dbReference type="EMBL" id="KAB8036819.1"/>
    </source>
</evidence>
<keyword evidence="1" id="KW-0511">Multifunctional enzyme</keyword>
<dbReference type="PANTHER" id="PTHR46969">
    <property type="entry name" value="BIFUNCTIONAL PROTEIN HLDE"/>
    <property type="match status" value="1"/>
</dbReference>
<protein>
    <submittedName>
        <fullName evidence="5">Adenylyltransferase/cytidyltransferase family protein</fullName>
    </submittedName>
</protein>
<evidence type="ECO:0000256" key="2">
    <source>
        <dbReference type="ARBA" id="ARBA00023277"/>
    </source>
</evidence>
<keyword evidence="6" id="KW-1185">Reference proteome</keyword>
<dbReference type="RefSeq" id="WP_153421234.1">
    <property type="nucleotide sequence ID" value="NZ_WFLM01000005.1"/>
</dbReference>
<keyword evidence="2" id="KW-0119">Carbohydrate metabolism</keyword>
<keyword evidence="5" id="KW-0808">Transferase</keyword>
<dbReference type="InterPro" id="IPR011611">
    <property type="entry name" value="PfkB_dom"/>
</dbReference>
<evidence type="ECO:0000313" key="6">
    <source>
        <dbReference type="Proteomes" id="UP000437748"/>
    </source>
</evidence>
<dbReference type="NCBIfam" id="TIGR00125">
    <property type="entry name" value="cyt_tran_rel"/>
    <property type="match status" value="1"/>
</dbReference>
<reference evidence="5 6" key="1">
    <citation type="submission" date="2019-10" db="EMBL/GenBank/DDBJ databases">
        <title>New species of Slilvanegrellaceae.</title>
        <authorList>
            <person name="Pitt A."/>
            <person name="Hahn M.W."/>
        </authorList>
    </citation>
    <scope>NUCLEOTIDE SEQUENCE [LARGE SCALE GENOMIC DNA]</scope>
    <source>
        <strain evidence="5 6">SP-Ram-0.45-NSY-1</strain>
    </source>
</reference>
<dbReference type="OrthoDB" id="9802794at2"/>
<dbReference type="InterPro" id="IPR014729">
    <property type="entry name" value="Rossmann-like_a/b/a_fold"/>
</dbReference>
<feature type="domain" description="Carbohydrate kinase PfkB" evidence="3">
    <location>
        <begin position="318"/>
        <end position="454"/>
    </location>
</feature>
<dbReference type="GO" id="GO:0033785">
    <property type="term" value="F:heptose 7-phosphate kinase activity"/>
    <property type="evidence" value="ECO:0007669"/>
    <property type="project" value="TreeGrafter"/>
</dbReference>
<dbReference type="AlphaFoldDB" id="A0A6N6VTP6"/>